<gene>
    <name evidence="1" type="ORF">C0175_03745</name>
</gene>
<evidence type="ECO:0000313" key="1">
    <source>
        <dbReference type="EMBL" id="PMP82379.1"/>
    </source>
</evidence>
<feature type="non-terminal residue" evidence="1">
    <location>
        <position position="60"/>
    </location>
</feature>
<reference evidence="1 2" key="1">
    <citation type="submission" date="2018-01" db="EMBL/GenBank/DDBJ databases">
        <title>Metagenomic assembled genomes from two thermal pools in the Uzon Caldera, Kamchatka, Russia.</title>
        <authorList>
            <person name="Wilkins L."/>
            <person name="Ettinger C."/>
        </authorList>
    </citation>
    <scope>NUCLEOTIDE SEQUENCE [LARGE SCALE GENOMIC DNA]</scope>
    <source>
        <strain evidence="1">ARK-10</strain>
    </source>
</reference>
<organism evidence="1 2">
    <name type="scientific">Caldisericum exile</name>
    <dbReference type="NCBI Taxonomy" id="693075"/>
    <lineage>
        <taxon>Bacteria</taxon>
        <taxon>Pseudomonadati</taxon>
        <taxon>Caldisericota/Cryosericota group</taxon>
        <taxon>Caldisericota</taxon>
        <taxon>Caldisericia</taxon>
        <taxon>Caldisericales</taxon>
        <taxon>Caldisericaceae</taxon>
        <taxon>Caldisericum</taxon>
    </lineage>
</organism>
<comment type="caution">
    <text evidence="1">The sequence shown here is derived from an EMBL/GenBank/DDBJ whole genome shotgun (WGS) entry which is preliminary data.</text>
</comment>
<accession>A0A2J6X6D6</accession>
<dbReference type="EMBL" id="PNIX01000221">
    <property type="protein sequence ID" value="PMP82379.1"/>
    <property type="molecule type" value="Genomic_DNA"/>
</dbReference>
<protein>
    <submittedName>
        <fullName evidence="1">Uncharacterized protein</fullName>
    </submittedName>
</protein>
<evidence type="ECO:0000313" key="2">
    <source>
        <dbReference type="Proteomes" id="UP000236910"/>
    </source>
</evidence>
<dbReference type="Proteomes" id="UP000236910">
    <property type="component" value="Unassembled WGS sequence"/>
</dbReference>
<dbReference type="AlphaFoldDB" id="A0A2J6X6D6"/>
<proteinExistence type="predicted"/>
<name>A0A2J6X6D6_9BACT</name>
<sequence>MTEWRSKKKNSGKVIHFPIHEGYTQKEREIIINKENKSDTIKKEYVKELEKEAREILKEM</sequence>